<dbReference type="Proteomes" id="UP000814243">
    <property type="component" value="Unassembled WGS sequence"/>
</dbReference>
<organism evidence="4 5">
    <name type="scientific">Spodoptera exigua</name>
    <name type="common">Beet armyworm</name>
    <name type="synonym">Noctua fulgens</name>
    <dbReference type="NCBI Taxonomy" id="7107"/>
    <lineage>
        <taxon>Eukaryota</taxon>
        <taxon>Metazoa</taxon>
        <taxon>Ecdysozoa</taxon>
        <taxon>Arthropoda</taxon>
        <taxon>Hexapoda</taxon>
        <taxon>Insecta</taxon>
        <taxon>Pterygota</taxon>
        <taxon>Neoptera</taxon>
        <taxon>Endopterygota</taxon>
        <taxon>Lepidoptera</taxon>
        <taxon>Glossata</taxon>
        <taxon>Ditrysia</taxon>
        <taxon>Noctuoidea</taxon>
        <taxon>Noctuidae</taxon>
        <taxon>Amphipyrinae</taxon>
        <taxon>Spodoptera</taxon>
    </lineage>
</organism>
<protein>
    <recommendedName>
        <fullName evidence="3">CCHC-type domain-containing protein</fullName>
    </recommendedName>
</protein>
<name>A0A922SLF4_SPOEX</name>
<keyword evidence="1" id="KW-0479">Metal-binding</keyword>
<keyword evidence="1" id="KW-0863">Zinc-finger</keyword>
<dbReference type="SUPFAM" id="SSF57756">
    <property type="entry name" value="Retrovirus zinc finger-like domains"/>
    <property type="match status" value="1"/>
</dbReference>
<sequence length="350" mass="38872">MKAKKTDERRDGRKTRCYDCGEKNHRSENCPHKTQGKKCFRCNGFGHISPNCPLKPKPLPSSSSAAATSSGSGSSAETLRTQSKRAFVTTALGGAAIDDRVCEVGSATLAAMTIGPDHDMTDDKCHGGDVDVLDVNKPGILTKPVKSVKLLCGNIADALIDSGSDVNLIRLDFYEEIGSPVFNSECVITLTGLGLSKITPIGQFQTNIEIDGYTYRDVVFYVIPRDTIPFKVLIGHEFLRNVITVMKGGSVWMKPNDWLRDLHSSLRRAQETDNGLKAIKNILEEEKPYKDFYLQDGLLCKGNERCLVIPQKMERNDYGNKISHWIVNNRKANMTNKIFPALLRNCDMQR</sequence>
<dbReference type="SMART" id="SM00343">
    <property type="entry name" value="ZnF_C2HC"/>
    <property type="match status" value="2"/>
</dbReference>
<reference evidence="4" key="1">
    <citation type="journal article" date="2021" name="G3 (Bethesda)">
        <title>Genome and transcriptome analysis of the beet armyworm Spodoptera exigua reveals targets for pest control. .</title>
        <authorList>
            <person name="Simon S."/>
            <person name="Breeschoten T."/>
            <person name="Jansen H.J."/>
            <person name="Dirks R.P."/>
            <person name="Schranz M.E."/>
            <person name="Ros V.I.D."/>
        </authorList>
    </citation>
    <scope>NUCLEOTIDE SEQUENCE</scope>
    <source>
        <strain evidence="4">TB_SE_WUR_2020</strain>
    </source>
</reference>
<dbReference type="EMBL" id="JACEFF010000187">
    <property type="protein sequence ID" value="KAH9642587.1"/>
    <property type="molecule type" value="Genomic_DNA"/>
</dbReference>
<dbReference type="CDD" id="cd00303">
    <property type="entry name" value="retropepsin_like"/>
    <property type="match status" value="1"/>
</dbReference>
<dbReference type="GO" id="GO:0008270">
    <property type="term" value="F:zinc ion binding"/>
    <property type="evidence" value="ECO:0007669"/>
    <property type="project" value="UniProtKB-KW"/>
</dbReference>
<feature type="region of interest" description="Disordered" evidence="2">
    <location>
        <begin position="56"/>
        <end position="80"/>
    </location>
</feature>
<evidence type="ECO:0000313" key="5">
    <source>
        <dbReference type="Proteomes" id="UP000814243"/>
    </source>
</evidence>
<comment type="caution">
    <text evidence="4">The sequence shown here is derived from an EMBL/GenBank/DDBJ whole genome shotgun (WGS) entry which is preliminary data.</text>
</comment>
<dbReference type="Gene3D" id="2.40.70.10">
    <property type="entry name" value="Acid Proteases"/>
    <property type="match status" value="1"/>
</dbReference>
<dbReference type="InterPro" id="IPR001969">
    <property type="entry name" value="Aspartic_peptidase_AS"/>
</dbReference>
<dbReference type="PROSITE" id="PS00141">
    <property type="entry name" value="ASP_PROTEASE"/>
    <property type="match status" value="1"/>
</dbReference>
<dbReference type="InterPro" id="IPR021109">
    <property type="entry name" value="Peptidase_aspartic_dom_sf"/>
</dbReference>
<evidence type="ECO:0000259" key="3">
    <source>
        <dbReference type="PROSITE" id="PS50158"/>
    </source>
</evidence>
<gene>
    <name evidence="4" type="ORF">HF086_011180</name>
</gene>
<proteinExistence type="predicted"/>
<dbReference type="Pfam" id="PF13650">
    <property type="entry name" value="Asp_protease_2"/>
    <property type="match status" value="1"/>
</dbReference>
<dbReference type="GO" id="GO:0006508">
    <property type="term" value="P:proteolysis"/>
    <property type="evidence" value="ECO:0007669"/>
    <property type="project" value="InterPro"/>
</dbReference>
<evidence type="ECO:0000256" key="1">
    <source>
        <dbReference type="PROSITE-ProRule" id="PRU00047"/>
    </source>
</evidence>
<dbReference type="InterPro" id="IPR036875">
    <property type="entry name" value="Znf_CCHC_sf"/>
</dbReference>
<dbReference type="InterPro" id="IPR001878">
    <property type="entry name" value="Znf_CCHC"/>
</dbReference>
<feature type="domain" description="CCHC-type" evidence="3">
    <location>
        <begin position="38"/>
        <end position="53"/>
    </location>
</feature>
<dbReference type="Pfam" id="PF00098">
    <property type="entry name" value="zf-CCHC"/>
    <property type="match status" value="1"/>
</dbReference>
<dbReference type="GO" id="GO:0004190">
    <property type="term" value="F:aspartic-type endopeptidase activity"/>
    <property type="evidence" value="ECO:0007669"/>
    <property type="project" value="InterPro"/>
</dbReference>
<dbReference type="PROSITE" id="PS50158">
    <property type="entry name" value="ZF_CCHC"/>
    <property type="match status" value="2"/>
</dbReference>
<dbReference type="SUPFAM" id="SSF50630">
    <property type="entry name" value="Acid proteases"/>
    <property type="match status" value="1"/>
</dbReference>
<accession>A0A922SLF4</accession>
<dbReference type="AlphaFoldDB" id="A0A922SLF4"/>
<dbReference type="GO" id="GO:0003676">
    <property type="term" value="F:nucleic acid binding"/>
    <property type="evidence" value="ECO:0007669"/>
    <property type="project" value="InterPro"/>
</dbReference>
<feature type="compositionally biased region" description="Low complexity" evidence="2">
    <location>
        <begin position="61"/>
        <end position="76"/>
    </location>
</feature>
<evidence type="ECO:0000256" key="2">
    <source>
        <dbReference type="SAM" id="MobiDB-lite"/>
    </source>
</evidence>
<dbReference type="Gene3D" id="4.10.60.10">
    <property type="entry name" value="Zinc finger, CCHC-type"/>
    <property type="match status" value="1"/>
</dbReference>
<feature type="domain" description="CCHC-type" evidence="3">
    <location>
        <begin position="16"/>
        <end position="31"/>
    </location>
</feature>
<keyword evidence="1" id="KW-0862">Zinc</keyword>
<evidence type="ECO:0000313" key="4">
    <source>
        <dbReference type="EMBL" id="KAH9642587.1"/>
    </source>
</evidence>